<proteinExistence type="inferred from homology"/>
<dbReference type="AlphaFoldDB" id="A0A382MI15"/>
<dbReference type="InterPro" id="IPR036052">
    <property type="entry name" value="TrpB-like_PALP_sf"/>
</dbReference>
<feature type="non-terminal residue" evidence="6">
    <location>
        <position position="1"/>
    </location>
</feature>
<dbReference type="PANTHER" id="PTHR48078:SF6">
    <property type="entry name" value="L-THREONINE DEHYDRATASE CATABOLIC TDCB"/>
    <property type="match status" value="1"/>
</dbReference>
<dbReference type="InterPro" id="IPR050147">
    <property type="entry name" value="Ser/Thr_Dehydratase"/>
</dbReference>
<evidence type="ECO:0000256" key="2">
    <source>
        <dbReference type="ARBA" id="ARBA00005517"/>
    </source>
</evidence>
<dbReference type="Pfam" id="PF00291">
    <property type="entry name" value="PALP"/>
    <property type="match status" value="1"/>
</dbReference>
<feature type="domain" description="Tryptophan synthase beta chain-like PALP" evidence="5">
    <location>
        <begin position="75"/>
        <end position="350"/>
    </location>
</feature>
<dbReference type="InterPro" id="IPR008712">
    <property type="entry name" value="NinF"/>
</dbReference>
<keyword evidence="4" id="KW-0456">Lyase</keyword>
<dbReference type="CDD" id="cd01563">
    <property type="entry name" value="Thr-synth_1"/>
    <property type="match status" value="1"/>
</dbReference>
<evidence type="ECO:0000313" key="6">
    <source>
        <dbReference type="EMBL" id="SVC48386.1"/>
    </source>
</evidence>
<reference evidence="6" key="1">
    <citation type="submission" date="2018-05" db="EMBL/GenBank/DDBJ databases">
        <authorList>
            <person name="Lanie J.A."/>
            <person name="Ng W.-L."/>
            <person name="Kazmierczak K.M."/>
            <person name="Andrzejewski T.M."/>
            <person name="Davidsen T.M."/>
            <person name="Wayne K.J."/>
            <person name="Tettelin H."/>
            <person name="Glass J.I."/>
            <person name="Rusch D."/>
            <person name="Podicherti R."/>
            <person name="Tsui H.-C.T."/>
            <person name="Winkler M.E."/>
        </authorList>
    </citation>
    <scope>NUCLEOTIDE SEQUENCE</scope>
</reference>
<dbReference type="InterPro" id="IPR001926">
    <property type="entry name" value="TrpB-like_PALP"/>
</dbReference>
<keyword evidence="3" id="KW-0663">Pyridoxal phosphate</keyword>
<dbReference type="GO" id="GO:0004794">
    <property type="term" value="F:threonine deaminase activity"/>
    <property type="evidence" value="ECO:0007669"/>
    <property type="project" value="TreeGrafter"/>
</dbReference>
<dbReference type="GO" id="GO:0009097">
    <property type="term" value="P:isoleucine biosynthetic process"/>
    <property type="evidence" value="ECO:0007669"/>
    <property type="project" value="TreeGrafter"/>
</dbReference>
<dbReference type="EMBL" id="UINC01093728">
    <property type="protein sequence ID" value="SVC48386.1"/>
    <property type="molecule type" value="Genomic_DNA"/>
</dbReference>
<dbReference type="NCBIfam" id="TIGR00260">
    <property type="entry name" value="thrC"/>
    <property type="match status" value="1"/>
</dbReference>
<dbReference type="GO" id="GO:0003941">
    <property type="term" value="F:L-serine ammonia-lyase activity"/>
    <property type="evidence" value="ECO:0007669"/>
    <property type="project" value="TreeGrafter"/>
</dbReference>
<evidence type="ECO:0000259" key="5">
    <source>
        <dbReference type="Pfam" id="PF00291"/>
    </source>
</evidence>
<dbReference type="Gene3D" id="3.40.50.1100">
    <property type="match status" value="2"/>
</dbReference>
<name>A0A382MI15_9ZZZZ</name>
<dbReference type="GO" id="GO:0006565">
    <property type="term" value="P:L-serine catabolic process"/>
    <property type="evidence" value="ECO:0007669"/>
    <property type="project" value="TreeGrafter"/>
</dbReference>
<evidence type="ECO:0000256" key="3">
    <source>
        <dbReference type="ARBA" id="ARBA00022898"/>
    </source>
</evidence>
<dbReference type="InterPro" id="IPR004450">
    <property type="entry name" value="Thr_synthase-like"/>
</dbReference>
<gene>
    <name evidence="6" type="ORF">METZ01_LOCUS301240</name>
</gene>
<organism evidence="6">
    <name type="scientific">marine metagenome</name>
    <dbReference type="NCBI Taxonomy" id="408172"/>
    <lineage>
        <taxon>unclassified sequences</taxon>
        <taxon>metagenomes</taxon>
        <taxon>ecological metagenomes</taxon>
    </lineage>
</organism>
<dbReference type="SUPFAM" id="SSF53686">
    <property type="entry name" value="Tryptophan synthase beta subunit-like PLP-dependent enzymes"/>
    <property type="match status" value="1"/>
</dbReference>
<dbReference type="PANTHER" id="PTHR48078">
    <property type="entry name" value="THREONINE DEHYDRATASE, MITOCHONDRIAL-RELATED"/>
    <property type="match status" value="1"/>
</dbReference>
<protein>
    <recommendedName>
        <fullName evidence="5">Tryptophan synthase beta chain-like PALP domain-containing protein</fullName>
    </recommendedName>
</protein>
<feature type="non-terminal residue" evidence="6">
    <location>
        <position position="350"/>
    </location>
</feature>
<comment type="similarity">
    <text evidence="2">Belongs to the threonine synthase family.</text>
</comment>
<accession>A0A382MI15</accession>
<comment type="cofactor">
    <cofactor evidence="1">
        <name>pyridoxal 5'-phosphate</name>
        <dbReference type="ChEBI" id="CHEBI:597326"/>
    </cofactor>
</comment>
<evidence type="ECO:0000256" key="4">
    <source>
        <dbReference type="ARBA" id="ARBA00023239"/>
    </source>
</evidence>
<dbReference type="GO" id="GO:0006567">
    <property type="term" value="P:L-threonine catabolic process"/>
    <property type="evidence" value="ECO:0007669"/>
    <property type="project" value="TreeGrafter"/>
</dbReference>
<sequence length="350" mass="37525">VAFINGLKCRECGREYPADPLNVCDFCFGPLEVVYDYATISEVVSQDSIASGPLSIWRYKDLLPAQGDDPVDIQAGFTPLIKARGLGKTLGLSNLYIKNDSVNPSFSFKDRVVSVAATKALEFGYETIACASTGNLACSVAAHCARAGVRAVVFIPSDLEKGKIIGAAIYNPVLVAVDGTYDQVNRLCSELADDYPWAFVNINMRPYYAEGSKTLGYEVAEQLGWRLPDHVVVPSASGAMFTKIWKGFNELACLGLLDGVSSSSFGVDQNTVHHPAVTTRMHMQQAEGCSPIATAWNSNQTQVIPVRPDSIAKSLAIGNPADGIYAIKVIERSGGSAYAVPESDIVEGIK</sequence>
<evidence type="ECO:0000256" key="1">
    <source>
        <dbReference type="ARBA" id="ARBA00001933"/>
    </source>
</evidence>
<dbReference type="Pfam" id="PF05810">
    <property type="entry name" value="NinF"/>
    <property type="match status" value="1"/>
</dbReference>